<dbReference type="AlphaFoldDB" id="A0A5B0DUB7"/>
<proteinExistence type="inferred from homology"/>
<dbReference type="NCBIfam" id="NF005559">
    <property type="entry name" value="PRK07231.1"/>
    <property type="match status" value="1"/>
</dbReference>
<dbReference type="FunFam" id="3.40.50.720:FF:000084">
    <property type="entry name" value="Short-chain dehydrogenase reductase"/>
    <property type="match status" value="1"/>
</dbReference>
<dbReference type="EMBL" id="VTWH01000002">
    <property type="protein sequence ID" value="KAA0970364.1"/>
    <property type="molecule type" value="Genomic_DNA"/>
</dbReference>
<protein>
    <submittedName>
        <fullName evidence="4">Glucose 1-dehydrogenase</fullName>
        <ecNumber evidence="4">1.1.1.47</ecNumber>
    </submittedName>
</protein>
<evidence type="ECO:0000256" key="2">
    <source>
        <dbReference type="ARBA" id="ARBA00023002"/>
    </source>
</evidence>
<keyword evidence="2 4" id="KW-0560">Oxidoreductase</keyword>
<name>A0A5B0DUB7_9HYPH</name>
<dbReference type="RefSeq" id="WP_149299272.1">
    <property type="nucleotide sequence ID" value="NZ_VTWH01000002.1"/>
</dbReference>
<dbReference type="PANTHER" id="PTHR42760">
    <property type="entry name" value="SHORT-CHAIN DEHYDROGENASES/REDUCTASES FAMILY MEMBER"/>
    <property type="match status" value="1"/>
</dbReference>
<organism evidence="4 5">
    <name type="scientific">Aureimonas fodinaquatilis</name>
    <dbReference type="NCBI Taxonomy" id="2565783"/>
    <lineage>
        <taxon>Bacteria</taxon>
        <taxon>Pseudomonadati</taxon>
        <taxon>Pseudomonadota</taxon>
        <taxon>Alphaproteobacteria</taxon>
        <taxon>Hyphomicrobiales</taxon>
        <taxon>Aurantimonadaceae</taxon>
        <taxon>Aureimonas</taxon>
    </lineage>
</organism>
<dbReference type="Proteomes" id="UP000324738">
    <property type="component" value="Unassembled WGS sequence"/>
</dbReference>
<dbReference type="Gene3D" id="3.40.50.720">
    <property type="entry name" value="NAD(P)-binding Rossmann-like Domain"/>
    <property type="match status" value="1"/>
</dbReference>
<dbReference type="PRINTS" id="PR00080">
    <property type="entry name" value="SDRFAMILY"/>
</dbReference>
<dbReference type="InterPro" id="IPR002347">
    <property type="entry name" value="SDR_fam"/>
</dbReference>
<dbReference type="Pfam" id="PF13561">
    <property type="entry name" value="adh_short_C2"/>
    <property type="match status" value="1"/>
</dbReference>
<dbReference type="GO" id="GO:0047936">
    <property type="term" value="F:glucose 1-dehydrogenase [NAD(P)+] activity"/>
    <property type="evidence" value="ECO:0007669"/>
    <property type="project" value="UniProtKB-EC"/>
</dbReference>
<dbReference type="OrthoDB" id="286404at2"/>
<dbReference type="SUPFAM" id="SSF51735">
    <property type="entry name" value="NAD(P)-binding Rossmann-fold domains"/>
    <property type="match status" value="1"/>
</dbReference>
<gene>
    <name evidence="4" type="ORF">FPY71_07525</name>
</gene>
<evidence type="ECO:0000259" key="3">
    <source>
        <dbReference type="SMART" id="SM00822"/>
    </source>
</evidence>
<evidence type="ECO:0000313" key="5">
    <source>
        <dbReference type="Proteomes" id="UP000324738"/>
    </source>
</evidence>
<dbReference type="PROSITE" id="PS00061">
    <property type="entry name" value="ADH_SHORT"/>
    <property type="match status" value="1"/>
</dbReference>
<keyword evidence="5" id="KW-1185">Reference proteome</keyword>
<dbReference type="SMART" id="SM00822">
    <property type="entry name" value="PKS_KR"/>
    <property type="match status" value="1"/>
</dbReference>
<accession>A0A5B0DUB7</accession>
<dbReference type="PRINTS" id="PR00081">
    <property type="entry name" value="GDHRDH"/>
</dbReference>
<evidence type="ECO:0000313" key="4">
    <source>
        <dbReference type="EMBL" id="KAA0970364.1"/>
    </source>
</evidence>
<dbReference type="InterPro" id="IPR057326">
    <property type="entry name" value="KR_dom"/>
</dbReference>
<dbReference type="InterPro" id="IPR036291">
    <property type="entry name" value="NAD(P)-bd_dom_sf"/>
</dbReference>
<comment type="similarity">
    <text evidence="1">Belongs to the short-chain dehydrogenases/reductases (SDR) family.</text>
</comment>
<feature type="domain" description="Ketoreductase" evidence="3">
    <location>
        <begin position="12"/>
        <end position="191"/>
    </location>
</feature>
<dbReference type="EC" id="1.1.1.47" evidence="4"/>
<sequence length="255" mass="26130">MSLSQTFGLSGRNAVVTGGARGLGSSIAKALFEAGARVAIIDKATPSESLLEQLSSGDGKPLFVSADLAERASVEAAGETILESFAGEVDILVNNAGIQHRAGALDQSFEQWQEVISVNLTAAFLLSQRFGKGMAARGRGKIINLASIRSTVGSHGAIAYGTSKGGLAQLTRSLSNDLAPHGVQVNAIAPGFMRTDMTSSLQADQVQAAEALLRIPSGRWGEPDDLAGLAVFLASGASDYVTGAIIPCDGGFLAA</sequence>
<comment type="caution">
    <text evidence="4">The sequence shown here is derived from an EMBL/GenBank/DDBJ whole genome shotgun (WGS) entry which is preliminary data.</text>
</comment>
<reference evidence="4 5" key="1">
    <citation type="submission" date="2019-08" db="EMBL/GenBank/DDBJ databases">
        <title>Aureimonas fodiniaquatilis sp. nov., isolated from a coal mine wastewater.</title>
        <authorList>
            <person name="Kim W."/>
        </authorList>
    </citation>
    <scope>NUCLEOTIDE SEQUENCE [LARGE SCALE GENOMIC DNA]</scope>
    <source>
        <strain evidence="4 5">CAU 1482</strain>
    </source>
</reference>
<evidence type="ECO:0000256" key="1">
    <source>
        <dbReference type="ARBA" id="ARBA00006484"/>
    </source>
</evidence>
<dbReference type="PANTHER" id="PTHR42760:SF5">
    <property type="entry name" value="2-DEHYDRO-3-DEOXY-D-GLUCONATE 5-DEHYDROGENASE"/>
    <property type="match status" value="1"/>
</dbReference>
<dbReference type="InterPro" id="IPR020904">
    <property type="entry name" value="Sc_DH/Rdtase_CS"/>
</dbReference>